<organism evidence="4 5">
    <name type="scientific">Ignelater luminosus</name>
    <name type="common">Cucubano</name>
    <name type="synonym">Pyrophorus luminosus</name>
    <dbReference type="NCBI Taxonomy" id="2038154"/>
    <lineage>
        <taxon>Eukaryota</taxon>
        <taxon>Metazoa</taxon>
        <taxon>Ecdysozoa</taxon>
        <taxon>Arthropoda</taxon>
        <taxon>Hexapoda</taxon>
        <taxon>Insecta</taxon>
        <taxon>Pterygota</taxon>
        <taxon>Neoptera</taxon>
        <taxon>Endopterygota</taxon>
        <taxon>Coleoptera</taxon>
        <taxon>Polyphaga</taxon>
        <taxon>Elateriformia</taxon>
        <taxon>Elateroidea</taxon>
        <taxon>Elateridae</taxon>
        <taxon>Agrypninae</taxon>
        <taxon>Pyrophorini</taxon>
        <taxon>Ignelater</taxon>
    </lineage>
</organism>
<comment type="caution">
    <text evidence="4">The sequence shown here is derived from an EMBL/GenBank/DDBJ whole genome shotgun (WGS) entry which is preliminary data.</text>
</comment>
<protein>
    <recommendedName>
        <fullName evidence="3">HTH CENPB-type domain-containing protein</fullName>
    </recommendedName>
</protein>
<evidence type="ECO:0000313" key="5">
    <source>
        <dbReference type="Proteomes" id="UP000801492"/>
    </source>
</evidence>
<dbReference type="EMBL" id="VTPC01090163">
    <property type="protein sequence ID" value="KAF2884485.1"/>
    <property type="molecule type" value="Genomic_DNA"/>
</dbReference>
<dbReference type="GO" id="GO:0003677">
    <property type="term" value="F:DNA binding"/>
    <property type="evidence" value="ECO:0007669"/>
    <property type="project" value="UniProtKB-KW"/>
</dbReference>
<dbReference type="AlphaFoldDB" id="A0A8K0CIH0"/>
<dbReference type="InterPro" id="IPR007889">
    <property type="entry name" value="HTH_Psq"/>
</dbReference>
<keyword evidence="1" id="KW-0238">DNA-binding</keyword>
<evidence type="ECO:0000313" key="4">
    <source>
        <dbReference type="EMBL" id="KAF2884485.1"/>
    </source>
</evidence>
<evidence type="ECO:0000256" key="2">
    <source>
        <dbReference type="ARBA" id="ARBA00023242"/>
    </source>
</evidence>
<sequence length="163" mass="18504">MKQAVRAVISGSMGYKRAADQFQMPQTTTTSVFSKNQEEKLVAYLHKLVAQLFGLTIKELRTLALQLAKRNNLPHPFKGEAARSDWVRGFLIRHPVLNLRKPEATYAARAMYFNEVAVQKSYDHLANVVHTYHIAADRINNYNKTNVSVDAKEFSKIIAKTGR</sequence>
<evidence type="ECO:0000259" key="3">
    <source>
        <dbReference type="PROSITE" id="PS51253"/>
    </source>
</evidence>
<dbReference type="Proteomes" id="UP000801492">
    <property type="component" value="Unassembled WGS sequence"/>
</dbReference>
<gene>
    <name evidence="4" type="ORF">ILUMI_21681</name>
</gene>
<feature type="domain" description="HTH CENPB-type" evidence="3">
    <location>
        <begin position="25"/>
        <end position="100"/>
    </location>
</feature>
<evidence type="ECO:0000256" key="1">
    <source>
        <dbReference type="ARBA" id="ARBA00023125"/>
    </source>
</evidence>
<reference evidence="4" key="1">
    <citation type="submission" date="2019-08" db="EMBL/GenBank/DDBJ databases">
        <title>The genome of the North American firefly Photinus pyralis.</title>
        <authorList>
            <consortium name="Photinus pyralis genome working group"/>
            <person name="Fallon T.R."/>
            <person name="Sander Lower S.E."/>
            <person name="Weng J.-K."/>
        </authorList>
    </citation>
    <scope>NUCLEOTIDE SEQUENCE</scope>
    <source>
        <strain evidence="4">TRF0915ILg1</strain>
        <tissue evidence="4">Whole body</tissue>
    </source>
</reference>
<keyword evidence="5" id="KW-1185">Reference proteome</keyword>
<keyword evidence="2" id="KW-0539">Nucleus</keyword>
<dbReference type="PROSITE" id="PS51253">
    <property type="entry name" value="HTH_CENPB"/>
    <property type="match status" value="1"/>
</dbReference>
<dbReference type="InterPro" id="IPR006600">
    <property type="entry name" value="HTH_CenpB_DNA-bd_dom"/>
</dbReference>
<name>A0A8K0CIH0_IGNLU</name>
<proteinExistence type="predicted"/>
<accession>A0A8K0CIH0</accession>
<dbReference type="OrthoDB" id="6754776at2759"/>
<dbReference type="Pfam" id="PF05225">
    <property type="entry name" value="HTH_psq"/>
    <property type="match status" value="1"/>
</dbReference>